<sequence length="361" mass="39323">MPGAYRYFTTHAVTGEVLSIDLPLADVEFGPELNGPGRFTGTLAPDLPGLDVRQLDSGTVLLWAERGEQLLWGGLVWRAEPDEERYRIEAAGFSSYLGRRFDLHGNLSGRAPYKGTDPCQVIADVWAYCQAQPDGDLAVIVEQPPGGSPGRLGTTEQPYTVKEWEAPSLAAVVRDAAGVDGGPEWTERVTRTPDGRLERRIVLDSPRLGTRRADLVFATGVNIIDKPTAAADGDQYAQVLVALGAGDGSAKVRTTDAIRDGRLRLEAVLDRPSITDRTALAALARTERIRRSQLAQVTEITVHDHPAAPIGSWQVGDDVRVQIHEPRIDFDGWRRIVGWTLQPDHAGQETATLHLANAYTS</sequence>
<dbReference type="AlphaFoldDB" id="A0A540W971"/>
<dbReference type="Proteomes" id="UP000319103">
    <property type="component" value="Unassembled WGS sequence"/>
</dbReference>
<dbReference type="RefSeq" id="WP_141636045.1">
    <property type="nucleotide sequence ID" value="NZ_VIGB01000003.1"/>
</dbReference>
<name>A0A540W971_9ACTN</name>
<gene>
    <name evidence="1" type="ORF">E6W39_29240</name>
</gene>
<protein>
    <recommendedName>
        <fullName evidence="3">Phage tail protein</fullName>
    </recommendedName>
</protein>
<evidence type="ECO:0008006" key="3">
    <source>
        <dbReference type="Google" id="ProtNLM"/>
    </source>
</evidence>
<evidence type="ECO:0000313" key="1">
    <source>
        <dbReference type="EMBL" id="TQF05570.1"/>
    </source>
</evidence>
<dbReference type="OrthoDB" id="3515845at2"/>
<dbReference type="SUPFAM" id="SSF69279">
    <property type="entry name" value="Phage tail proteins"/>
    <property type="match status" value="1"/>
</dbReference>
<reference evidence="1 2" key="1">
    <citation type="submission" date="2019-06" db="EMBL/GenBank/DDBJ databases">
        <title>Description of Kitasatospora acidophila sp. nov. isolated from pine grove soil, and reclassification of Streptomyces novaecaesareae to Kitasatospora novaeceasareae comb. nov.</title>
        <authorList>
            <person name="Kim M.J."/>
        </authorList>
    </citation>
    <scope>NUCLEOTIDE SEQUENCE [LARGE SCALE GENOMIC DNA]</scope>
    <source>
        <strain evidence="1 2">MMS16-CNU292</strain>
    </source>
</reference>
<keyword evidence="2" id="KW-1185">Reference proteome</keyword>
<comment type="caution">
    <text evidence="1">The sequence shown here is derived from an EMBL/GenBank/DDBJ whole genome shotgun (WGS) entry which is preliminary data.</text>
</comment>
<accession>A0A540W971</accession>
<evidence type="ECO:0000313" key="2">
    <source>
        <dbReference type="Proteomes" id="UP000319103"/>
    </source>
</evidence>
<proteinExistence type="predicted"/>
<organism evidence="1 2">
    <name type="scientific">Kitasatospora acidiphila</name>
    <dbReference type="NCBI Taxonomy" id="2567942"/>
    <lineage>
        <taxon>Bacteria</taxon>
        <taxon>Bacillati</taxon>
        <taxon>Actinomycetota</taxon>
        <taxon>Actinomycetes</taxon>
        <taxon>Kitasatosporales</taxon>
        <taxon>Streptomycetaceae</taxon>
        <taxon>Kitasatospora</taxon>
    </lineage>
</organism>
<dbReference type="EMBL" id="VIGB01000003">
    <property type="protein sequence ID" value="TQF05570.1"/>
    <property type="molecule type" value="Genomic_DNA"/>
</dbReference>